<name>A0ABW4L5U3_9MICO</name>
<dbReference type="Proteomes" id="UP001597277">
    <property type="component" value="Unassembled WGS sequence"/>
</dbReference>
<evidence type="ECO:0000256" key="2">
    <source>
        <dbReference type="ARBA" id="ARBA00022692"/>
    </source>
</evidence>
<dbReference type="InterPro" id="IPR044878">
    <property type="entry name" value="UbiA_sf"/>
</dbReference>
<evidence type="ECO:0000256" key="5">
    <source>
        <dbReference type="SAM" id="Phobius"/>
    </source>
</evidence>
<feature type="transmembrane region" description="Helical" evidence="5">
    <location>
        <begin position="156"/>
        <end position="178"/>
    </location>
</feature>
<feature type="transmembrane region" description="Helical" evidence="5">
    <location>
        <begin position="250"/>
        <end position="266"/>
    </location>
</feature>
<dbReference type="RefSeq" id="WP_388007883.1">
    <property type="nucleotide sequence ID" value="NZ_JBHUEE010000007.1"/>
</dbReference>
<protein>
    <submittedName>
        <fullName evidence="6">UbiA family prenyltransferase</fullName>
    </submittedName>
</protein>
<gene>
    <name evidence="6" type="ORF">ACFSE6_13325</name>
</gene>
<dbReference type="CDD" id="cd13956">
    <property type="entry name" value="PT_UbiA"/>
    <property type="match status" value="1"/>
</dbReference>
<evidence type="ECO:0000256" key="4">
    <source>
        <dbReference type="ARBA" id="ARBA00023136"/>
    </source>
</evidence>
<comment type="caution">
    <text evidence="6">The sequence shown here is derived from an EMBL/GenBank/DDBJ whole genome shotgun (WGS) entry which is preliminary data.</text>
</comment>
<evidence type="ECO:0000256" key="3">
    <source>
        <dbReference type="ARBA" id="ARBA00022989"/>
    </source>
</evidence>
<keyword evidence="4 5" id="KW-0472">Membrane</keyword>
<dbReference type="InterPro" id="IPR000537">
    <property type="entry name" value="UbiA_prenyltransferase"/>
</dbReference>
<keyword evidence="2 5" id="KW-0812">Transmembrane</keyword>
<dbReference type="Pfam" id="PF01040">
    <property type="entry name" value="UbiA"/>
    <property type="match status" value="1"/>
</dbReference>
<feature type="transmembrane region" description="Helical" evidence="5">
    <location>
        <begin position="132"/>
        <end position="150"/>
    </location>
</feature>
<reference evidence="7" key="1">
    <citation type="journal article" date="2019" name="Int. J. Syst. Evol. Microbiol.">
        <title>The Global Catalogue of Microorganisms (GCM) 10K type strain sequencing project: providing services to taxonomists for standard genome sequencing and annotation.</title>
        <authorList>
            <consortium name="The Broad Institute Genomics Platform"/>
            <consortium name="The Broad Institute Genome Sequencing Center for Infectious Disease"/>
            <person name="Wu L."/>
            <person name="Ma J."/>
        </authorList>
    </citation>
    <scope>NUCLEOTIDE SEQUENCE [LARGE SCALE GENOMIC DNA]</scope>
    <source>
        <strain evidence="7">JCM 17130</strain>
    </source>
</reference>
<evidence type="ECO:0000313" key="6">
    <source>
        <dbReference type="EMBL" id="MFD1718823.1"/>
    </source>
</evidence>
<accession>A0ABW4L5U3</accession>
<feature type="transmembrane region" description="Helical" evidence="5">
    <location>
        <begin position="225"/>
        <end position="243"/>
    </location>
</feature>
<evidence type="ECO:0000313" key="7">
    <source>
        <dbReference type="Proteomes" id="UP001597277"/>
    </source>
</evidence>
<evidence type="ECO:0000256" key="1">
    <source>
        <dbReference type="ARBA" id="ARBA00004141"/>
    </source>
</evidence>
<comment type="subcellular location">
    <subcellularLocation>
        <location evidence="1">Membrane</location>
        <topology evidence="1">Multi-pass membrane protein</topology>
    </subcellularLocation>
</comment>
<sequence>MVATVGALVRACHPAPTAAVTALAALLAVAAGHGRGRVAVVGLAVLLGQLSIGWCNDLVDAERDRRVGRRDKPTVTGELPLPTLRWALIVATVMCVLVSALLGPWAGAVHLGLLVGSGWVYNVRLKRTVFSWLPYLVAFGSLPAVAWAALDPPQPPPVWTVAVGALLGVGAHLVNVLPDLDDDAATGIRGLPHRLGARVTTVLAVAVLMAGSVVAVLGPAGDTPAWAWLVLAGIVTLAVLALVRGGRAPFRAALVIALANVVVLLLRA</sequence>
<dbReference type="Gene3D" id="1.10.357.140">
    <property type="entry name" value="UbiA prenyltransferase"/>
    <property type="match status" value="1"/>
</dbReference>
<dbReference type="EMBL" id="JBHUEE010000007">
    <property type="protein sequence ID" value="MFD1718823.1"/>
    <property type="molecule type" value="Genomic_DNA"/>
</dbReference>
<proteinExistence type="predicted"/>
<feature type="transmembrane region" description="Helical" evidence="5">
    <location>
        <begin position="199"/>
        <end position="219"/>
    </location>
</feature>
<organism evidence="6 7">
    <name type="scientific">Georgenia deserti</name>
    <dbReference type="NCBI Taxonomy" id="2093781"/>
    <lineage>
        <taxon>Bacteria</taxon>
        <taxon>Bacillati</taxon>
        <taxon>Actinomycetota</taxon>
        <taxon>Actinomycetes</taxon>
        <taxon>Micrococcales</taxon>
        <taxon>Bogoriellaceae</taxon>
        <taxon>Georgenia</taxon>
    </lineage>
</organism>
<keyword evidence="3 5" id="KW-1133">Transmembrane helix</keyword>
<keyword evidence="7" id="KW-1185">Reference proteome</keyword>
<feature type="transmembrane region" description="Helical" evidence="5">
    <location>
        <begin position="79"/>
        <end position="102"/>
    </location>
</feature>